<dbReference type="PIRSF" id="PIRSF002741">
    <property type="entry name" value="MppA"/>
    <property type="match status" value="1"/>
</dbReference>
<dbReference type="CDD" id="cd00995">
    <property type="entry name" value="PBP2_NikA_DppA_OppA_like"/>
    <property type="match status" value="1"/>
</dbReference>
<gene>
    <name evidence="2" type="ORF">UFOPK1808_00220</name>
    <name evidence="3" type="ORF">UFOPK1889_00116</name>
</gene>
<dbReference type="GO" id="GO:0042597">
    <property type="term" value="C:periplasmic space"/>
    <property type="evidence" value="ECO:0007669"/>
    <property type="project" value="UniProtKB-ARBA"/>
</dbReference>
<dbReference type="GO" id="GO:0015833">
    <property type="term" value="P:peptide transport"/>
    <property type="evidence" value="ECO:0007669"/>
    <property type="project" value="TreeGrafter"/>
</dbReference>
<dbReference type="InterPro" id="IPR039424">
    <property type="entry name" value="SBP_5"/>
</dbReference>
<feature type="domain" description="Solute-binding protein family 5" evidence="1">
    <location>
        <begin position="92"/>
        <end position="416"/>
    </location>
</feature>
<evidence type="ECO:0000313" key="2">
    <source>
        <dbReference type="EMBL" id="CAB4592151.1"/>
    </source>
</evidence>
<dbReference type="PANTHER" id="PTHR30290">
    <property type="entry name" value="PERIPLASMIC BINDING COMPONENT OF ABC TRANSPORTER"/>
    <property type="match status" value="1"/>
</dbReference>
<dbReference type="EMBL" id="CAEZUZ010000008">
    <property type="protein sequence ID" value="CAB4608224.1"/>
    <property type="molecule type" value="Genomic_DNA"/>
</dbReference>
<dbReference type="InterPro" id="IPR030678">
    <property type="entry name" value="Peptide/Ni-bd"/>
</dbReference>
<reference evidence="3" key="1">
    <citation type="submission" date="2020-05" db="EMBL/GenBank/DDBJ databases">
        <authorList>
            <person name="Chiriac C."/>
            <person name="Salcher M."/>
            <person name="Ghai R."/>
            <person name="Kavagutti S V."/>
        </authorList>
    </citation>
    <scope>NUCLEOTIDE SEQUENCE</scope>
</reference>
<evidence type="ECO:0000259" key="1">
    <source>
        <dbReference type="Pfam" id="PF00496"/>
    </source>
</evidence>
<dbReference type="AlphaFoldDB" id="A0A6J6HAG8"/>
<dbReference type="SUPFAM" id="SSF53850">
    <property type="entry name" value="Periplasmic binding protein-like II"/>
    <property type="match status" value="1"/>
</dbReference>
<proteinExistence type="predicted"/>
<dbReference type="GO" id="GO:1904680">
    <property type="term" value="F:peptide transmembrane transporter activity"/>
    <property type="evidence" value="ECO:0007669"/>
    <property type="project" value="TreeGrafter"/>
</dbReference>
<dbReference type="Pfam" id="PF00496">
    <property type="entry name" value="SBP_bac_5"/>
    <property type="match status" value="1"/>
</dbReference>
<organism evidence="3">
    <name type="scientific">freshwater metagenome</name>
    <dbReference type="NCBI Taxonomy" id="449393"/>
    <lineage>
        <taxon>unclassified sequences</taxon>
        <taxon>metagenomes</taxon>
        <taxon>ecological metagenomes</taxon>
    </lineage>
</organism>
<accession>A0A6J6HAG8</accession>
<name>A0A6J6HAG8_9ZZZZ</name>
<dbReference type="Gene3D" id="3.10.105.10">
    <property type="entry name" value="Dipeptide-binding Protein, Domain 3"/>
    <property type="match status" value="1"/>
</dbReference>
<dbReference type="GO" id="GO:0043190">
    <property type="term" value="C:ATP-binding cassette (ABC) transporter complex"/>
    <property type="evidence" value="ECO:0007669"/>
    <property type="project" value="InterPro"/>
</dbReference>
<evidence type="ECO:0000313" key="3">
    <source>
        <dbReference type="EMBL" id="CAB4608224.1"/>
    </source>
</evidence>
<dbReference type="InterPro" id="IPR000914">
    <property type="entry name" value="SBP_5_dom"/>
</dbReference>
<dbReference type="EMBL" id="CAEZUL010000013">
    <property type="protein sequence ID" value="CAB4592151.1"/>
    <property type="molecule type" value="Genomic_DNA"/>
</dbReference>
<protein>
    <submittedName>
        <fullName evidence="3">Unannotated protein</fullName>
    </submittedName>
</protein>
<sequence>MNERVTAIRARKAKRWGVAMAIALAGSVVATSNTQAATEAKSGAPKSGGTITVAIDATVGGHCFQNALAGGGLGTSRSIFEQLFERTRSGKFVGYLAESATPSADNLVWTIKLRPGIKYSNGEPFNAANVKLNLDVGRGDSPSATYLGTGVAVNANISIVEVIDDITLKVTLNKADANLPALIYRAGRYVMRASAQINSPTTCPTNPIGTGPFMMQSYNPDQLVVVRNPNYWRKDGKGRQLPYLDGITFINVKEASQRAAAVRTGTVDVAFFTQGDATFTNDLFKRKSVVTGYKSTPTAWGQWVPNVGKAGSPFKFKNCRLAAAHAMDWNAYNKVRLKGTGDYSGSIVGKSNPMFTLEGAPKYDLAKAREFLTACNTDLGAAAPMKLTLYADTSSQSLNNTKFIQASMEKAGIQFNNIFQAESTPLIGKIYAAGGNAFDFAEGTPAEGASPAYVVPFAMSNAFPAGSTNPIVPKFKAAGLLGRFGIILALGNHGDTKVDDLVYAAQAETNPAAAKTKWKAVTAYLQSEGYVIPAVHGGFKEFVNNKSKLGGVGTLKMPSGDLADIVETKGFEYTGIWKK</sequence>
<dbReference type="Gene3D" id="3.40.190.10">
    <property type="entry name" value="Periplasmic binding protein-like II"/>
    <property type="match status" value="1"/>
</dbReference>